<dbReference type="InterPro" id="IPR011006">
    <property type="entry name" value="CheY-like_superfamily"/>
</dbReference>
<dbReference type="PROSITE" id="PS50110">
    <property type="entry name" value="RESPONSE_REGULATORY"/>
    <property type="match status" value="1"/>
</dbReference>
<keyword evidence="7" id="KW-1185">Reference proteome</keyword>
<dbReference type="PRINTS" id="PR00038">
    <property type="entry name" value="HTHLUXR"/>
</dbReference>
<dbReference type="InterPro" id="IPR001789">
    <property type="entry name" value="Sig_transdc_resp-reg_receiver"/>
</dbReference>
<evidence type="ECO:0000256" key="2">
    <source>
        <dbReference type="ARBA" id="ARBA00023125"/>
    </source>
</evidence>
<dbReference type="PANTHER" id="PTHR43214">
    <property type="entry name" value="TWO-COMPONENT RESPONSE REGULATOR"/>
    <property type="match status" value="1"/>
</dbReference>
<dbReference type="OrthoDB" id="509129at2"/>
<evidence type="ECO:0000256" key="3">
    <source>
        <dbReference type="PROSITE-ProRule" id="PRU00169"/>
    </source>
</evidence>
<dbReference type="GO" id="GO:0003677">
    <property type="term" value="F:DNA binding"/>
    <property type="evidence" value="ECO:0007669"/>
    <property type="project" value="UniProtKB-KW"/>
</dbReference>
<protein>
    <submittedName>
        <fullName evidence="6">LuxR family two component transcriptional regulator</fullName>
    </submittedName>
</protein>
<dbReference type="Gene3D" id="3.40.50.2300">
    <property type="match status" value="1"/>
</dbReference>
<dbReference type="InterPro" id="IPR000792">
    <property type="entry name" value="Tscrpt_reg_LuxR_C"/>
</dbReference>
<evidence type="ECO:0000313" key="7">
    <source>
        <dbReference type="Proteomes" id="UP000218418"/>
    </source>
</evidence>
<dbReference type="InterPro" id="IPR039420">
    <property type="entry name" value="WalR-like"/>
</dbReference>
<keyword evidence="2" id="KW-0238">DNA-binding</keyword>
<proteinExistence type="predicted"/>
<reference evidence="6 7" key="1">
    <citation type="submission" date="2017-06" db="EMBL/GenBank/DDBJ databases">
        <title>Genome sequencing of cyanobaciteial culture collection at National Institute for Environmental Studies (NIES).</title>
        <authorList>
            <person name="Hirose Y."/>
            <person name="Shimura Y."/>
            <person name="Fujisawa T."/>
            <person name="Nakamura Y."/>
            <person name="Kawachi M."/>
        </authorList>
    </citation>
    <scope>NUCLEOTIDE SEQUENCE [LARGE SCALE GENOMIC DNA]</scope>
    <source>
        <strain evidence="6 7">NIES-267</strain>
    </source>
</reference>
<dbReference type="Proteomes" id="UP000218418">
    <property type="component" value="Chromosome"/>
</dbReference>
<dbReference type="InterPro" id="IPR058245">
    <property type="entry name" value="NreC/VraR/RcsB-like_REC"/>
</dbReference>
<dbReference type="GO" id="GO:0006355">
    <property type="term" value="P:regulation of DNA-templated transcription"/>
    <property type="evidence" value="ECO:0007669"/>
    <property type="project" value="InterPro"/>
</dbReference>
<dbReference type="GO" id="GO:0000160">
    <property type="term" value="P:phosphorelay signal transduction system"/>
    <property type="evidence" value="ECO:0007669"/>
    <property type="project" value="InterPro"/>
</dbReference>
<organism evidence="6 7">
    <name type="scientific">Calothrix parasitica NIES-267</name>
    <dbReference type="NCBI Taxonomy" id="1973488"/>
    <lineage>
        <taxon>Bacteria</taxon>
        <taxon>Bacillati</taxon>
        <taxon>Cyanobacteriota</taxon>
        <taxon>Cyanophyceae</taxon>
        <taxon>Nostocales</taxon>
        <taxon>Calotrichaceae</taxon>
        <taxon>Calothrix</taxon>
    </lineage>
</organism>
<evidence type="ECO:0000256" key="1">
    <source>
        <dbReference type="ARBA" id="ARBA00022553"/>
    </source>
</evidence>
<dbReference type="AlphaFoldDB" id="A0A1Z4LJ63"/>
<dbReference type="CDD" id="cd06170">
    <property type="entry name" value="LuxR_C_like"/>
    <property type="match status" value="1"/>
</dbReference>
<accession>A0A1Z4LJ63</accession>
<dbReference type="SMART" id="SM00421">
    <property type="entry name" value="HTH_LUXR"/>
    <property type="match status" value="1"/>
</dbReference>
<dbReference type="SUPFAM" id="SSF52172">
    <property type="entry name" value="CheY-like"/>
    <property type="match status" value="1"/>
</dbReference>
<dbReference type="SUPFAM" id="SSF46894">
    <property type="entry name" value="C-terminal effector domain of the bipartite response regulators"/>
    <property type="match status" value="1"/>
</dbReference>
<evidence type="ECO:0000259" key="5">
    <source>
        <dbReference type="PROSITE" id="PS50110"/>
    </source>
</evidence>
<dbReference type="Pfam" id="PF00196">
    <property type="entry name" value="GerE"/>
    <property type="match status" value="1"/>
</dbReference>
<feature type="domain" description="HTH luxR-type" evidence="4">
    <location>
        <begin position="147"/>
        <end position="212"/>
    </location>
</feature>
<dbReference type="CDD" id="cd17535">
    <property type="entry name" value="REC_NarL-like"/>
    <property type="match status" value="1"/>
</dbReference>
<gene>
    <name evidence="6" type="ORF">NIES267_07530</name>
</gene>
<keyword evidence="1 3" id="KW-0597">Phosphoprotein</keyword>
<evidence type="ECO:0000313" key="6">
    <source>
        <dbReference type="EMBL" id="BAY81277.1"/>
    </source>
</evidence>
<dbReference type="Pfam" id="PF00072">
    <property type="entry name" value="Response_reg"/>
    <property type="match status" value="1"/>
</dbReference>
<sequence length="221" mass="24309">MIKLLLVDDQTIVRQGLKAILSLESDFEIVGIAENGEQAIAQVEKLEPDVILMDVRMPIMNGSTATRIICERFPSSKVLILSTFDNDNDVEEAIQAGAKGYLLKDMPASELVNAIRCINRGYTQLAPGVLEKVVTQKLRVSNLPKSMDSSLSILTPRELDVARLVARGATNHEIAEELCITTSTVKTHINSIFNRLNLKNRAQLAIHAALSEEKLMTLSSI</sequence>
<feature type="modified residue" description="4-aspartylphosphate" evidence="3">
    <location>
        <position position="54"/>
    </location>
</feature>
<name>A0A1Z4LJ63_9CYAN</name>
<dbReference type="InterPro" id="IPR016032">
    <property type="entry name" value="Sig_transdc_resp-reg_C-effctor"/>
</dbReference>
<dbReference type="EMBL" id="AP018227">
    <property type="protein sequence ID" value="BAY81277.1"/>
    <property type="molecule type" value="Genomic_DNA"/>
</dbReference>
<dbReference type="SMART" id="SM00448">
    <property type="entry name" value="REC"/>
    <property type="match status" value="1"/>
</dbReference>
<feature type="domain" description="Response regulatory" evidence="5">
    <location>
        <begin position="3"/>
        <end position="119"/>
    </location>
</feature>
<dbReference type="PROSITE" id="PS00622">
    <property type="entry name" value="HTH_LUXR_1"/>
    <property type="match status" value="1"/>
</dbReference>
<dbReference type="PANTHER" id="PTHR43214:SF43">
    <property type="entry name" value="TWO-COMPONENT RESPONSE REGULATOR"/>
    <property type="match status" value="1"/>
</dbReference>
<dbReference type="PROSITE" id="PS50043">
    <property type="entry name" value="HTH_LUXR_2"/>
    <property type="match status" value="1"/>
</dbReference>
<evidence type="ECO:0000259" key="4">
    <source>
        <dbReference type="PROSITE" id="PS50043"/>
    </source>
</evidence>